<dbReference type="OrthoDB" id="5873279at2759"/>
<dbReference type="AlphaFoldDB" id="A0A0C2YY51"/>
<dbReference type="InterPro" id="IPR032640">
    <property type="entry name" value="AMPK1_CBM"/>
</dbReference>
<feature type="compositionally biased region" description="Low complexity" evidence="1">
    <location>
        <begin position="421"/>
        <end position="447"/>
    </location>
</feature>
<dbReference type="STRING" id="686832.A0A0C2YY51"/>
<reference evidence="3 4" key="1">
    <citation type="submission" date="2014-04" db="EMBL/GenBank/DDBJ databases">
        <authorList>
            <consortium name="DOE Joint Genome Institute"/>
            <person name="Kuo A."/>
            <person name="Gay G."/>
            <person name="Dore J."/>
            <person name="Kohler A."/>
            <person name="Nagy L.G."/>
            <person name="Floudas D."/>
            <person name="Copeland A."/>
            <person name="Barry K.W."/>
            <person name="Cichocki N."/>
            <person name="Veneault-Fourrey C."/>
            <person name="LaButti K."/>
            <person name="Lindquist E.A."/>
            <person name="Lipzen A."/>
            <person name="Lundell T."/>
            <person name="Morin E."/>
            <person name="Murat C."/>
            <person name="Sun H."/>
            <person name="Tunlid A."/>
            <person name="Henrissat B."/>
            <person name="Grigoriev I.V."/>
            <person name="Hibbett D.S."/>
            <person name="Martin F."/>
            <person name="Nordberg H.P."/>
            <person name="Cantor M.N."/>
            <person name="Hua S.X."/>
        </authorList>
    </citation>
    <scope>NUCLEOTIDE SEQUENCE [LARGE SCALE GENOMIC DNA]</scope>
    <source>
        <strain evidence="4">h7</strain>
    </source>
</reference>
<dbReference type="Proteomes" id="UP000053424">
    <property type="component" value="Unassembled WGS sequence"/>
</dbReference>
<organism evidence="3 4">
    <name type="scientific">Hebeloma cylindrosporum</name>
    <dbReference type="NCBI Taxonomy" id="76867"/>
    <lineage>
        <taxon>Eukaryota</taxon>
        <taxon>Fungi</taxon>
        <taxon>Dikarya</taxon>
        <taxon>Basidiomycota</taxon>
        <taxon>Agaricomycotina</taxon>
        <taxon>Agaricomycetes</taxon>
        <taxon>Agaricomycetidae</taxon>
        <taxon>Agaricales</taxon>
        <taxon>Agaricineae</taxon>
        <taxon>Hymenogastraceae</taxon>
        <taxon>Hebeloma</taxon>
    </lineage>
</organism>
<feature type="domain" description="AMP-activated protein kinase glycogen-binding" evidence="2">
    <location>
        <begin position="9"/>
        <end position="85"/>
    </location>
</feature>
<feature type="compositionally biased region" description="Low complexity" evidence="1">
    <location>
        <begin position="371"/>
        <end position="407"/>
    </location>
</feature>
<accession>A0A0C2YY51</accession>
<dbReference type="HOGENOM" id="CLU_352338_0_0_1"/>
<proteinExistence type="predicted"/>
<sequence length="835" mass="86611">MSAEDLHEVQFKWPHPEPNTVIVTGTFDDWSSSVYLTKTPAGFEGTTKIPWGEKIKFKFVVDGNWVVHEDQPTEIDPGGFVNNVYSAPYRPSNAEVTEPVIDNVEPTTNGHLANGHTLVAKVIENPEGPSAGKAVDDKPIGDLAKAAEDEVVADRERQVTDIPPPSFPQLLSDLASIGAAMHGVVGMDPINIQKISIPTPVSDDAFTVPKGQESITELPSDSAPPSVVDPDTPASPLAPRVPITIVPVNAAENNTVSSSSPAPEISSPIPVRDVAPAVIVTEPSSTPPVAPQINSEATFLPISPVFEADAQPSADVEQEKAIEAEVLSEDTVAIPVHLEVDSVAAPEPETFSTSKEPEPTLSVIDPEPVRPATEPVVVPGAAEPAVEPETTTAVEAIPTTVEVEAAAPTEGDVPAAAKAQPESSSTATESAAEPEATPAATEPVSEPIPATTEATHVPEAAAVLEPQQVTAPLDSSQDHAKGAPADVLASIEGFTTVAAPELDGVQPTSVDEGLSAFEAPGSGPIPVSDAPATEVNIVFTPLVEVPNAEAAPTFEEPVVEELVDANIVKDETPAPVVGPTSPVAGNDTLAEPTPPTGSEQVQVTDVPNVTGVEYAPAIAEPAVEDLVADAKVEEKEPNVEQIPTPVVENFKPVESLSVVQSPPSGESVPVSQELVPEPSVEDDTAAVDEIKLASSSEVTSEAGKPSASELKADEVVEPTPTTVVTAAQPVAAEPSLVVDEVTLSKEHGEANGTTTASGARDQISTNDHGAPPAPPTSAQEAATPAEKFPSASASQPVSEDNTPSSSKFNSTRKKRTSLFGKLKNIFHQDKEKEKK</sequence>
<evidence type="ECO:0000313" key="3">
    <source>
        <dbReference type="EMBL" id="KIM45902.1"/>
    </source>
</evidence>
<feature type="compositionally biased region" description="Low complexity" evidence="1">
    <location>
        <begin position="717"/>
        <end position="734"/>
    </location>
</feature>
<dbReference type="CDD" id="cd02859">
    <property type="entry name" value="E_set_AMPKbeta_like_N"/>
    <property type="match status" value="1"/>
</dbReference>
<evidence type="ECO:0000256" key="1">
    <source>
        <dbReference type="SAM" id="MobiDB-lite"/>
    </source>
</evidence>
<feature type="region of interest" description="Disordered" evidence="1">
    <location>
        <begin position="502"/>
        <end position="522"/>
    </location>
</feature>
<feature type="region of interest" description="Disordered" evidence="1">
    <location>
        <begin position="572"/>
        <end position="600"/>
    </location>
</feature>
<feature type="region of interest" description="Disordered" evidence="1">
    <location>
        <begin position="657"/>
        <end position="835"/>
    </location>
</feature>
<dbReference type="EMBL" id="KN831771">
    <property type="protein sequence ID" value="KIM45902.1"/>
    <property type="molecule type" value="Genomic_DNA"/>
</dbReference>
<name>A0A0C2YY51_HEBCY</name>
<protein>
    <submittedName>
        <fullName evidence="3">Carbohydrate-binding module family 48 protein</fullName>
    </submittedName>
</protein>
<gene>
    <name evidence="3" type="ORF">M413DRAFT_23713</name>
</gene>
<dbReference type="Gene3D" id="2.60.40.10">
    <property type="entry name" value="Immunoglobulins"/>
    <property type="match status" value="1"/>
</dbReference>
<feature type="region of interest" description="Disordered" evidence="1">
    <location>
        <begin position="211"/>
        <end position="235"/>
    </location>
</feature>
<feature type="compositionally biased region" description="Low complexity" evidence="1">
    <location>
        <begin position="219"/>
        <end position="235"/>
    </location>
</feature>
<feature type="compositionally biased region" description="Polar residues" evidence="1">
    <location>
        <begin position="791"/>
        <end position="809"/>
    </location>
</feature>
<dbReference type="Pfam" id="PF16561">
    <property type="entry name" value="AMPK1_CBM"/>
    <property type="match status" value="1"/>
</dbReference>
<reference evidence="4" key="2">
    <citation type="submission" date="2015-01" db="EMBL/GenBank/DDBJ databases">
        <title>Evolutionary Origins and Diversification of the Mycorrhizal Mutualists.</title>
        <authorList>
            <consortium name="DOE Joint Genome Institute"/>
            <consortium name="Mycorrhizal Genomics Consortium"/>
            <person name="Kohler A."/>
            <person name="Kuo A."/>
            <person name="Nagy L.G."/>
            <person name="Floudas D."/>
            <person name="Copeland A."/>
            <person name="Barry K.W."/>
            <person name="Cichocki N."/>
            <person name="Veneault-Fourrey C."/>
            <person name="LaButti K."/>
            <person name="Lindquist E.A."/>
            <person name="Lipzen A."/>
            <person name="Lundell T."/>
            <person name="Morin E."/>
            <person name="Murat C."/>
            <person name="Riley R."/>
            <person name="Ohm R."/>
            <person name="Sun H."/>
            <person name="Tunlid A."/>
            <person name="Henrissat B."/>
            <person name="Grigoriev I.V."/>
            <person name="Hibbett D.S."/>
            <person name="Martin F."/>
        </authorList>
    </citation>
    <scope>NUCLEOTIDE SEQUENCE [LARGE SCALE GENOMIC DNA]</scope>
    <source>
        <strain evidence="4">h7</strain>
    </source>
</reference>
<dbReference type="InterPro" id="IPR013783">
    <property type="entry name" value="Ig-like_fold"/>
</dbReference>
<evidence type="ECO:0000313" key="4">
    <source>
        <dbReference type="Proteomes" id="UP000053424"/>
    </source>
</evidence>
<feature type="region of interest" description="Disordered" evidence="1">
    <location>
        <begin position="343"/>
        <end position="454"/>
    </location>
</feature>
<keyword evidence="4" id="KW-1185">Reference proteome</keyword>
<feature type="compositionally biased region" description="Polar residues" evidence="1">
    <location>
        <begin position="751"/>
        <end position="767"/>
    </location>
</feature>
<evidence type="ECO:0000259" key="2">
    <source>
        <dbReference type="Pfam" id="PF16561"/>
    </source>
</evidence>
<dbReference type="InterPro" id="IPR014756">
    <property type="entry name" value="Ig_E-set"/>
</dbReference>
<dbReference type="SUPFAM" id="SSF81296">
    <property type="entry name" value="E set domains"/>
    <property type="match status" value="1"/>
</dbReference>
<feature type="compositionally biased region" description="Basic and acidic residues" evidence="1">
    <location>
        <begin position="826"/>
        <end position="835"/>
    </location>
</feature>